<sequence>MEVSAPPLIEMAEMLEENGSVAAAPEAPVDPEPPSFTMPPAVEDEEGELPADFERLWKAAHDNPHDFTSWTDLLQYCEQESHITASRRALVAFLARYPLCYGYWKKFADLERRAGNNTKAEEVCEQGLQAIPLSVDLWIHYINLLLGTLDMNLPESPKRIRSVFEDAVAAAGLDFHSDRLWDLYVEWEKEQGNMRNAAAVLDRVLKVPTQLYNTHYDKFKEHLNGHEPKDILLPEEYEELRTLCRQSQKAERAEQAQEEEKERPPGEEEPATPEGTDTIKRPYFHVKSLDRLQLRAWHSYLDWEISEVRILFERCLIACALYEEFWIRYIQYLEPQSVEEARAIFKRACEIHLTNKPNIHMQWATFEERHGDLTEARRVLEAMEKNLPGLAMVRLRRAALERRAGQLDQSEALLQEAVADSKEKPMLHAFYSIKLARLLLKLGRNPSRARRVLQEALEISPDNDKLYLNLLELEVSGDPWASSEAVQECVTRALAAPLAPHTKILFSQRGLQFAEDYSNSIQSVLSVYEEHQKLLKELGGTKRGAENG</sequence>
<evidence type="ECO:0000256" key="6">
    <source>
        <dbReference type="SAM" id="MobiDB-lite"/>
    </source>
</evidence>
<dbReference type="InterPro" id="IPR011990">
    <property type="entry name" value="TPR-like_helical_dom_sf"/>
</dbReference>
<keyword evidence="4" id="KW-0508">mRNA splicing</keyword>
<dbReference type="Gene3D" id="1.25.40.10">
    <property type="entry name" value="Tetratricopeptide repeat domain"/>
    <property type="match status" value="2"/>
</dbReference>
<evidence type="ECO:0000256" key="4">
    <source>
        <dbReference type="ARBA" id="ARBA00023187"/>
    </source>
</evidence>
<keyword evidence="8" id="KW-1185">Reference proteome</keyword>
<keyword evidence="2" id="KW-0507">mRNA processing</keyword>
<reference evidence="7" key="3">
    <citation type="submission" date="2025-09" db="UniProtKB">
        <authorList>
            <consortium name="Ensembl"/>
        </authorList>
    </citation>
    <scope>IDENTIFICATION</scope>
</reference>
<evidence type="ECO:0000313" key="8">
    <source>
        <dbReference type="Proteomes" id="UP000472264"/>
    </source>
</evidence>
<dbReference type="SUPFAM" id="SSF48452">
    <property type="entry name" value="TPR-like"/>
    <property type="match status" value="1"/>
</dbReference>
<dbReference type="FunFam" id="1.25.40.10:FF:000091">
    <property type="entry name" value="Pre-mRNA-processing factor 39"/>
    <property type="match status" value="1"/>
</dbReference>
<dbReference type="Proteomes" id="UP000472264">
    <property type="component" value="Chromosome 10"/>
</dbReference>
<dbReference type="GO" id="GO:0071004">
    <property type="term" value="C:U2-type prespliceosome"/>
    <property type="evidence" value="ECO:0007669"/>
    <property type="project" value="TreeGrafter"/>
</dbReference>
<dbReference type="PANTHER" id="PTHR17204:SF24">
    <property type="entry name" value="PRE-MRNA-PROCESSING FACTOR 39-LIKE ISOFORM X1"/>
    <property type="match status" value="1"/>
</dbReference>
<dbReference type="GO" id="GO:0000243">
    <property type="term" value="C:commitment complex"/>
    <property type="evidence" value="ECO:0007669"/>
    <property type="project" value="TreeGrafter"/>
</dbReference>
<feature type="compositionally biased region" description="Basic and acidic residues" evidence="6">
    <location>
        <begin position="248"/>
        <end position="266"/>
    </location>
</feature>
<protein>
    <submittedName>
        <fullName evidence="7">Si:ch211-114c17.1</fullName>
    </submittedName>
</protein>
<evidence type="ECO:0000256" key="3">
    <source>
        <dbReference type="ARBA" id="ARBA00022737"/>
    </source>
</evidence>
<comment type="subcellular location">
    <subcellularLocation>
        <location evidence="1">Nucleus</location>
    </subcellularLocation>
</comment>
<feature type="region of interest" description="Disordered" evidence="6">
    <location>
        <begin position="19"/>
        <end position="45"/>
    </location>
</feature>
<dbReference type="GO" id="GO:0005685">
    <property type="term" value="C:U1 snRNP"/>
    <property type="evidence" value="ECO:0007669"/>
    <property type="project" value="TreeGrafter"/>
</dbReference>
<accession>A0A665XF51</accession>
<keyword evidence="5" id="KW-0539">Nucleus</keyword>
<reference evidence="7" key="2">
    <citation type="submission" date="2025-08" db="UniProtKB">
        <authorList>
            <consortium name="Ensembl"/>
        </authorList>
    </citation>
    <scope>IDENTIFICATION</scope>
</reference>
<reference evidence="7" key="1">
    <citation type="submission" date="2021-04" db="EMBL/GenBank/DDBJ databases">
        <authorList>
            <consortium name="Wellcome Sanger Institute Data Sharing"/>
        </authorList>
    </citation>
    <scope>NUCLEOTIDE SEQUENCE [LARGE SCALE GENOMIC DNA]</scope>
</reference>
<dbReference type="InterPro" id="IPR059164">
    <property type="entry name" value="HAT_PRP39_C"/>
</dbReference>
<keyword evidence="3" id="KW-0677">Repeat</keyword>
<dbReference type="FunFam" id="1.25.40.10:FF:000899">
    <property type="entry name" value="Si:ch211-114c17.1"/>
    <property type="match status" value="1"/>
</dbReference>
<name>A0A665XF51_ECHNA</name>
<dbReference type="Pfam" id="PF23240">
    <property type="entry name" value="HAT_PRP39_N"/>
    <property type="match status" value="1"/>
</dbReference>
<dbReference type="SMART" id="SM00386">
    <property type="entry name" value="HAT"/>
    <property type="match status" value="7"/>
</dbReference>
<dbReference type="AlphaFoldDB" id="A0A665XF51"/>
<organism evidence="7 8">
    <name type="scientific">Echeneis naucrates</name>
    <name type="common">Live sharksucker</name>
    <dbReference type="NCBI Taxonomy" id="173247"/>
    <lineage>
        <taxon>Eukaryota</taxon>
        <taxon>Metazoa</taxon>
        <taxon>Chordata</taxon>
        <taxon>Craniata</taxon>
        <taxon>Vertebrata</taxon>
        <taxon>Euteleostomi</taxon>
        <taxon>Actinopterygii</taxon>
        <taxon>Neopterygii</taxon>
        <taxon>Teleostei</taxon>
        <taxon>Neoteleostei</taxon>
        <taxon>Acanthomorphata</taxon>
        <taxon>Carangaria</taxon>
        <taxon>Carangiformes</taxon>
        <taxon>Echeneidae</taxon>
        <taxon>Echeneis</taxon>
    </lineage>
</organism>
<proteinExistence type="predicted"/>
<feature type="region of interest" description="Disordered" evidence="6">
    <location>
        <begin position="248"/>
        <end position="279"/>
    </location>
</feature>
<dbReference type="Ensembl" id="ENSENLT00000056053.1">
    <property type="protein sequence ID" value="ENSENLP00000054762.1"/>
    <property type="gene ID" value="ENSENLG00000022803.1"/>
</dbReference>
<dbReference type="InterPro" id="IPR003107">
    <property type="entry name" value="HAT"/>
</dbReference>
<evidence type="ECO:0000256" key="5">
    <source>
        <dbReference type="ARBA" id="ARBA00023242"/>
    </source>
</evidence>
<dbReference type="GO" id="GO:0000395">
    <property type="term" value="P:mRNA 5'-splice site recognition"/>
    <property type="evidence" value="ECO:0007669"/>
    <property type="project" value="TreeGrafter"/>
</dbReference>
<gene>
    <name evidence="7" type="primary">si:ch211-114c17.1</name>
</gene>
<dbReference type="Pfam" id="PF23241">
    <property type="entry name" value="HAT_PRP39_C"/>
    <property type="match status" value="1"/>
</dbReference>
<evidence type="ECO:0000256" key="1">
    <source>
        <dbReference type="ARBA" id="ARBA00004123"/>
    </source>
</evidence>
<dbReference type="GO" id="GO:0030627">
    <property type="term" value="F:pre-mRNA 5'-splice site binding"/>
    <property type="evidence" value="ECO:0007669"/>
    <property type="project" value="TreeGrafter"/>
</dbReference>
<dbReference type="PANTHER" id="PTHR17204">
    <property type="entry name" value="PRE-MRNA PROCESSING PROTEIN PRP39-RELATED"/>
    <property type="match status" value="1"/>
</dbReference>
<evidence type="ECO:0000256" key="2">
    <source>
        <dbReference type="ARBA" id="ARBA00022664"/>
    </source>
</evidence>
<evidence type="ECO:0000313" key="7">
    <source>
        <dbReference type="Ensembl" id="ENSENLP00000054762.1"/>
    </source>
</evidence>
<feature type="compositionally biased region" description="Pro residues" evidence="6">
    <location>
        <begin position="28"/>
        <end position="37"/>
    </location>
</feature>